<evidence type="ECO:0000313" key="1">
    <source>
        <dbReference type="EMBL" id="KOO23230.1"/>
    </source>
</evidence>
<dbReference type="EMBL" id="JWZX01003210">
    <property type="protein sequence ID" value="KOO23230.1"/>
    <property type="molecule type" value="Genomic_DNA"/>
</dbReference>
<keyword evidence="2" id="KW-1185">Reference proteome</keyword>
<comment type="caution">
    <text evidence="1">The sequence shown here is derived from an EMBL/GenBank/DDBJ whole genome shotgun (WGS) entry which is preliminary data.</text>
</comment>
<evidence type="ECO:0000313" key="2">
    <source>
        <dbReference type="Proteomes" id="UP000037460"/>
    </source>
</evidence>
<dbReference type="AlphaFoldDB" id="A0A0M0J9Q8"/>
<accession>A0A0M0J9Q8</accession>
<dbReference type="Proteomes" id="UP000037460">
    <property type="component" value="Unassembled WGS sequence"/>
</dbReference>
<gene>
    <name evidence="1" type="ORF">Ctob_003174</name>
</gene>
<organism evidence="1 2">
    <name type="scientific">Chrysochromulina tobinii</name>
    <dbReference type="NCBI Taxonomy" id="1460289"/>
    <lineage>
        <taxon>Eukaryota</taxon>
        <taxon>Haptista</taxon>
        <taxon>Haptophyta</taxon>
        <taxon>Prymnesiophyceae</taxon>
        <taxon>Prymnesiales</taxon>
        <taxon>Chrysochromulinaceae</taxon>
        <taxon>Chrysochromulina</taxon>
    </lineage>
</organism>
<protein>
    <submittedName>
        <fullName evidence="1">Uncharacterized protein</fullName>
    </submittedName>
</protein>
<sequence length="490" mass="53898">MAPMNASSERFFATRTAQRDAAGFATACRRPDTLTDAAIDVLFTRRKTLSRVLVVDGRCLCKNNGIGNLFGDYVTWFTVALLSDRAIYIDWTDSTMPRQYRLGSTHYDMNTCMARRSGNVCNRVGRRFDLGAHFSAMDDGPTMSWQWTETARSRVEAMHGSASERVLMARNASDPLSCDALTDNLLGPSPWVTVRVSDETSIALIPLCISLRKREQLAAKGVGATEVKAHRRGYPDAHSSFRLFGAFHANLVRAGRTEAARTLDEQAQLQASEAVDAPRALRDFRSGVRDPVHLPYVNQSKLALAVSCAARLAQAHAHERVWRRVGAAPRSWKLYVSSDSPAVRSLLEQLPELRGHVIGCFPLRCTHPSLRGGSWRTPSEDQTLALATDLWMLGAADATMAVSSTTLVYWSTRSPPRDGRTQWLSRSPVPTLGNKMVPVCAGSTPTDECPDAKPNYDRFCCGNDVSGTRCLAMRFSLFSEAAAFAFAPAE</sequence>
<proteinExistence type="predicted"/>
<reference evidence="2" key="1">
    <citation type="journal article" date="2015" name="PLoS Genet.">
        <title>Genome Sequence and Transcriptome Analyses of Chrysochromulina tobin: Metabolic Tools for Enhanced Algal Fitness in the Prominent Order Prymnesiales (Haptophyceae).</title>
        <authorList>
            <person name="Hovde B.T."/>
            <person name="Deodato C.R."/>
            <person name="Hunsperger H.M."/>
            <person name="Ryken S.A."/>
            <person name="Yost W."/>
            <person name="Jha R.K."/>
            <person name="Patterson J."/>
            <person name="Monnat R.J. Jr."/>
            <person name="Barlow S.B."/>
            <person name="Starkenburg S.R."/>
            <person name="Cattolico R.A."/>
        </authorList>
    </citation>
    <scope>NUCLEOTIDE SEQUENCE</scope>
    <source>
        <strain evidence="2">CCMP291</strain>
    </source>
</reference>
<name>A0A0M0J9Q8_9EUKA</name>